<evidence type="ECO:0000259" key="8">
    <source>
        <dbReference type="PROSITE" id="PS50893"/>
    </source>
</evidence>
<dbReference type="STRING" id="2518989.IMCC3088_703"/>
<dbReference type="GO" id="GO:0005524">
    <property type="term" value="F:ATP binding"/>
    <property type="evidence" value="ECO:0007669"/>
    <property type="project" value="UniProtKB-KW"/>
</dbReference>
<evidence type="ECO:0000256" key="3">
    <source>
        <dbReference type="ARBA" id="ARBA00022840"/>
    </source>
</evidence>
<comment type="similarity">
    <text evidence="4">Belongs to the ABC transporter superfamily. ABCF family. YheS subfamily.</text>
</comment>
<dbReference type="EMBL" id="AEIG01000018">
    <property type="protein sequence ID" value="EGG30302.1"/>
    <property type="molecule type" value="Genomic_DNA"/>
</dbReference>
<protein>
    <recommendedName>
        <fullName evidence="5">Probable ATP-binding protein YheS</fullName>
    </recommendedName>
</protein>
<organism evidence="9 10">
    <name type="scientific">Aequoribacter fuscus</name>
    <dbReference type="NCBI Taxonomy" id="2518989"/>
    <lineage>
        <taxon>Bacteria</taxon>
        <taxon>Pseudomonadati</taxon>
        <taxon>Pseudomonadota</taxon>
        <taxon>Gammaproteobacteria</taxon>
        <taxon>Cellvibrionales</taxon>
        <taxon>Halieaceae</taxon>
        <taxon>Aequoribacter</taxon>
    </lineage>
</organism>
<dbReference type="InterPro" id="IPR003439">
    <property type="entry name" value="ABC_transporter-like_ATP-bd"/>
</dbReference>
<dbReference type="InterPro" id="IPR050611">
    <property type="entry name" value="ABCF"/>
</dbReference>
<keyword evidence="7" id="KW-0812">Transmembrane</keyword>
<keyword evidence="2" id="KW-0547">Nucleotide-binding</keyword>
<feature type="coiled-coil region" evidence="6">
    <location>
        <begin position="580"/>
        <end position="607"/>
    </location>
</feature>
<comment type="caution">
    <text evidence="9">The sequence shown here is derived from an EMBL/GenBank/DDBJ whole genome shotgun (WGS) entry which is preliminary data.</text>
</comment>
<keyword evidence="10" id="KW-1185">Reference proteome</keyword>
<accession>F3L044</accession>
<dbReference type="PANTHER" id="PTHR19211:SF14">
    <property type="entry name" value="ATP-BINDING CASSETTE SUB-FAMILY F MEMBER 1"/>
    <property type="match status" value="1"/>
</dbReference>
<evidence type="ECO:0000313" key="10">
    <source>
        <dbReference type="Proteomes" id="UP000005615"/>
    </source>
</evidence>
<dbReference type="Pfam" id="PF00005">
    <property type="entry name" value="ABC_tran"/>
    <property type="match status" value="2"/>
</dbReference>
<feature type="domain" description="ABC transporter" evidence="8">
    <location>
        <begin position="338"/>
        <end position="552"/>
    </location>
</feature>
<proteinExistence type="inferred from homology"/>
<dbReference type="GO" id="GO:0016887">
    <property type="term" value="F:ATP hydrolysis activity"/>
    <property type="evidence" value="ECO:0007669"/>
    <property type="project" value="InterPro"/>
</dbReference>
<feature type="domain" description="ABC transporter" evidence="8">
    <location>
        <begin position="27"/>
        <end position="271"/>
    </location>
</feature>
<name>F3L044_9GAMM</name>
<dbReference type="InterPro" id="IPR032781">
    <property type="entry name" value="ABC_tran_Xtn"/>
</dbReference>
<keyword evidence="7" id="KW-1133">Transmembrane helix</keyword>
<dbReference type="Pfam" id="PF12848">
    <property type="entry name" value="ABC_tran_Xtn"/>
    <property type="match status" value="1"/>
</dbReference>
<dbReference type="eggNOG" id="COG0488">
    <property type="taxonomic scope" value="Bacteria"/>
</dbReference>
<dbReference type="Gene3D" id="3.40.50.300">
    <property type="entry name" value="P-loop containing nucleotide triphosphate hydrolases"/>
    <property type="match status" value="2"/>
</dbReference>
<dbReference type="CDD" id="cd03221">
    <property type="entry name" value="ABCF_EF-3"/>
    <property type="match status" value="2"/>
</dbReference>
<feature type="transmembrane region" description="Helical" evidence="7">
    <location>
        <begin position="6"/>
        <end position="26"/>
    </location>
</feature>
<dbReference type="Proteomes" id="UP000005615">
    <property type="component" value="Unassembled WGS sequence"/>
</dbReference>
<dbReference type="InterPro" id="IPR027417">
    <property type="entry name" value="P-loop_NTPase"/>
</dbReference>
<keyword evidence="7" id="KW-0472">Membrane</keyword>
<reference evidence="9 10" key="1">
    <citation type="journal article" date="2011" name="J. Bacteriol.">
        <title>Genome sequence of strain IMCC3088, a proteorhodopsin-containing marine bacterium belonging to the OM60/NOR5 clade.</title>
        <authorList>
            <person name="Jang Y."/>
            <person name="Oh H.M."/>
            <person name="Kang I."/>
            <person name="Lee K."/>
            <person name="Yang S.J."/>
            <person name="Cho J.C."/>
        </authorList>
    </citation>
    <scope>NUCLEOTIDE SEQUENCE [LARGE SCALE GENOMIC DNA]</scope>
    <source>
        <strain evidence="9 10">IMCC3088</strain>
    </source>
</reference>
<evidence type="ECO:0000256" key="7">
    <source>
        <dbReference type="SAM" id="Phobius"/>
    </source>
</evidence>
<evidence type="ECO:0000256" key="6">
    <source>
        <dbReference type="SAM" id="Coils"/>
    </source>
</evidence>
<keyword evidence="1" id="KW-0677">Repeat</keyword>
<evidence type="ECO:0000313" key="9">
    <source>
        <dbReference type="EMBL" id="EGG30302.1"/>
    </source>
</evidence>
<dbReference type="FunFam" id="3.40.50.300:FF:000011">
    <property type="entry name" value="Putative ABC transporter ATP-binding component"/>
    <property type="match status" value="1"/>
</dbReference>
<evidence type="ECO:0000256" key="1">
    <source>
        <dbReference type="ARBA" id="ARBA00022737"/>
    </source>
</evidence>
<dbReference type="PANTHER" id="PTHR19211">
    <property type="entry name" value="ATP-BINDING TRANSPORT PROTEIN-RELATED"/>
    <property type="match status" value="1"/>
</dbReference>
<evidence type="ECO:0000256" key="4">
    <source>
        <dbReference type="ARBA" id="ARBA00061571"/>
    </source>
</evidence>
<evidence type="ECO:0000256" key="5">
    <source>
        <dbReference type="ARBA" id="ARBA00069073"/>
    </source>
</evidence>
<sequence>MFLQHAVFPIAEACIIALFLLCRWSMIILKDISIRRGPELLIENANLTINPGQKLALIGANGCGKSSFFAMLIGHLAADKGDITGMANLRLAHMAQEVSAVDLSAHDYVFAGHEQAYTTYQALKKAERDEDYEQVAKLHQRLDEHDWYAVEREASRLLEGLGFPPEQHNKKVADFSGGWRIRLNLARALLTPSDILLLDEPTNHLDLDATVWLQNWLNQYQGTIVLISHDRDFIDAVCERIVHIEHCGLHAYKGNYSQFEEQRAERLAQQQAIFEKQSKRVAEIEAFVARFRYKATKAKQAQSRLKELERLPKVAAVQAESPFQFRFLDPKAASDPLLKLEKADIGYGATAVLNTVELTLRPESRIGLIGRNGAGKSTLLKALVGDLALLQGKRETGAHCAIGYFNQHQLEALDLNASPLQHLLRLRPDVRDQDALNFLGGFDFKGEMATDPIAPRSGGEKARLALAQIVWLAPNVLILDEPTNHLDLMMRAALEYALQSFAGAVVLVTHDRHLLRNCIDELYLVDAGRVKLYEQDLAHYEQWILSDKTQSNIETNEPKATIAANKKAQRQDAAARRARLQPLQKAANQAEAKASRLEAELVSVREALADESLYTPERKQELTDLVAREGRLVRDLAAAEEAWFEAQEALETFAAESD</sequence>
<keyword evidence="6" id="KW-0175">Coiled coil</keyword>
<dbReference type="InterPro" id="IPR003593">
    <property type="entry name" value="AAA+_ATPase"/>
</dbReference>
<gene>
    <name evidence="9" type="ORF">IMCC3088_703</name>
</gene>
<dbReference type="PROSITE" id="PS50893">
    <property type="entry name" value="ABC_TRANSPORTER_2"/>
    <property type="match status" value="2"/>
</dbReference>
<evidence type="ECO:0000256" key="2">
    <source>
        <dbReference type="ARBA" id="ARBA00022741"/>
    </source>
</evidence>
<dbReference type="AlphaFoldDB" id="F3L044"/>
<keyword evidence="3 9" id="KW-0067">ATP-binding</keyword>
<dbReference type="SUPFAM" id="SSF52540">
    <property type="entry name" value="P-loop containing nucleoside triphosphate hydrolases"/>
    <property type="match status" value="2"/>
</dbReference>
<dbReference type="SMART" id="SM00382">
    <property type="entry name" value="AAA"/>
    <property type="match status" value="2"/>
</dbReference>
<dbReference type="FunFam" id="3.40.50.300:FF:002053">
    <property type="entry name" value="ABC transporter ATP-binding protein"/>
    <property type="match status" value="1"/>
</dbReference>